<dbReference type="Proteomes" id="UP001320876">
    <property type="component" value="Unassembled WGS sequence"/>
</dbReference>
<keyword evidence="4" id="KW-1185">Reference proteome</keyword>
<reference evidence="3 4" key="1">
    <citation type="submission" date="2022-10" db="EMBL/GenBank/DDBJ databases">
        <title>Luteolibacter arcticus strain CCTCC AB 2014275, whole genome shotgun sequencing project.</title>
        <authorList>
            <person name="Zhao G."/>
            <person name="Shen L."/>
        </authorList>
    </citation>
    <scope>NUCLEOTIDE SEQUENCE [LARGE SCALE GENOMIC DNA]</scope>
    <source>
        <strain evidence="3 4">CCTCC AB 2014275</strain>
    </source>
</reference>
<dbReference type="InterPro" id="IPR006626">
    <property type="entry name" value="PbH1"/>
</dbReference>
<dbReference type="NCBIfam" id="NF041518">
    <property type="entry name" value="choice_anch_Q"/>
    <property type="match status" value="1"/>
</dbReference>
<dbReference type="Pfam" id="PF13229">
    <property type="entry name" value="Beta_helix"/>
    <property type="match status" value="1"/>
</dbReference>
<comment type="caution">
    <text evidence="3">The sequence shown here is derived from an EMBL/GenBank/DDBJ whole genome shotgun (WGS) entry which is preliminary data.</text>
</comment>
<dbReference type="RefSeq" id="WP_264485539.1">
    <property type="nucleotide sequence ID" value="NZ_JAPDDT010000001.1"/>
</dbReference>
<gene>
    <name evidence="3" type="ORF">OKA05_02630</name>
</gene>
<dbReference type="SUPFAM" id="SSF51126">
    <property type="entry name" value="Pectin lyase-like"/>
    <property type="match status" value="1"/>
</dbReference>
<proteinExistence type="predicted"/>
<dbReference type="Gene3D" id="2.160.20.10">
    <property type="entry name" value="Single-stranded right-handed beta-helix, Pectin lyase-like"/>
    <property type="match status" value="1"/>
</dbReference>
<evidence type="ECO:0000256" key="1">
    <source>
        <dbReference type="SAM" id="SignalP"/>
    </source>
</evidence>
<dbReference type="InterPro" id="IPR039448">
    <property type="entry name" value="Beta_helix"/>
</dbReference>
<feature type="signal peptide" evidence="1">
    <location>
        <begin position="1"/>
        <end position="30"/>
    </location>
</feature>
<accession>A0ABT3GCS4</accession>
<protein>
    <submittedName>
        <fullName evidence="3">Right-handed parallel beta-helix repeat-containing protein</fullName>
    </submittedName>
</protein>
<dbReference type="InterPro" id="IPR059226">
    <property type="entry name" value="Choice_anch_Q_dom"/>
</dbReference>
<dbReference type="InterPro" id="IPR011050">
    <property type="entry name" value="Pectin_lyase_fold/virulence"/>
</dbReference>
<feature type="domain" description="Right handed beta helix" evidence="2">
    <location>
        <begin position="182"/>
        <end position="339"/>
    </location>
</feature>
<evidence type="ECO:0000313" key="4">
    <source>
        <dbReference type="Proteomes" id="UP001320876"/>
    </source>
</evidence>
<sequence>MHDTFSFLTKLRRSLRVAAAGCLAAPAAGAATYHVNPATGSMSNPGSASQPWSTLEAVFAASKKFAAGDEILLYTGYHGAPNVKGSNTGFVKISAASGATPRLSYLNVSSAARWEISGLDVCPEHAGAGSYADDDPVVEIVKSASYITMRNCLVRGALSTSGWTVENWKSRVDRGVRTEARYTLMENNRIESTSHALNVRRGASFTIFRNNIIKGFTCDGIQALADDSLFEGNTITDAYVADNAHNHDDFFQSWSVGADGYASGEGTISRVTVRGNRFISRTNRDQPHAAKPQGIGLFDGYYEDWIIENNVIATNVGHGIAIYGAIDCKVVNNTVVENPFDAPSSDRPWIKIAPHKDRTTASTGNLIRNNITAKPVDAVSGSSIVDHHVTTTSYSTFFTNFAGFDFSLKSTSPAKDAGSTASAPSIDITGATRVAPYDLGAYELIASGGGTTGPTYTDWLTENSLPTDGSGLGAKTADPNKDGVVNELKFAFGLPVSTRGYGGRLSNGIAVVSNQRYLTLTFITPEPAPSGVTYTVKSGANLESWSSTSVMETSNTVSGGLRTRTYRDTVAIGGGGKRFILLDATAP</sequence>
<keyword evidence="1" id="KW-0732">Signal</keyword>
<name>A0ABT3GCS4_9BACT</name>
<dbReference type="EMBL" id="JAPDDT010000001">
    <property type="protein sequence ID" value="MCW1921430.1"/>
    <property type="molecule type" value="Genomic_DNA"/>
</dbReference>
<feature type="chain" id="PRO_5045683104" evidence="1">
    <location>
        <begin position="31"/>
        <end position="587"/>
    </location>
</feature>
<organism evidence="3 4">
    <name type="scientific">Luteolibacter arcticus</name>
    <dbReference type="NCBI Taxonomy" id="1581411"/>
    <lineage>
        <taxon>Bacteria</taxon>
        <taxon>Pseudomonadati</taxon>
        <taxon>Verrucomicrobiota</taxon>
        <taxon>Verrucomicrobiia</taxon>
        <taxon>Verrucomicrobiales</taxon>
        <taxon>Verrucomicrobiaceae</taxon>
        <taxon>Luteolibacter</taxon>
    </lineage>
</organism>
<evidence type="ECO:0000313" key="3">
    <source>
        <dbReference type="EMBL" id="MCW1921430.1"/>
    </source>
</evidence>
<evidence type="ECO:0000259" key="2">
    <source>
        <dbReference type="Pfam" id="PF13229"/>
    </source>
</evidence>
<dbReference type="SMART" id="SM00710">
    <property type="entry name" value="PbH1"/>
    <property type="match status" value="5"/>
</dbReference>
<dbReference type="InterPro" id="IPR012334">
    <property type="entry name" value="Pectin_lyas_fold"/>
</dbReference>